<evidence type="ECO:0000313" key="2">
    <source>
        <dbReference type="EMBL" id="GAA0286787.1"/>
    </source>
</evidence>
<protein>
    <submittedName>
        <fullName evidence="2">Uncharacterized protein</fullName>
    </submittedName>
</protein>
<dbReference type="EMBL" id="BAAABV010000015">
    <property type="protein sequence ID" value="GAA0286787.1"/>
    <property type="molecule type" value="Genomic_DNA"/>
</dbReference>
<reference evidence="2 3" key="1">
    <citation type="journal article" date="2019" name="Int. J. Syst. Evol. Microbiol.">
        <title>The Global Catalogue of Microorganisms (GCM) 10K type strain sequencing project: providing services to taxonomists for standard genome sequencing and annotation.</title>
        <authorList>
            <consortium name="The Broad Institute Genomics Platform"/>
            <consortium name="The Broad Institute Genome Sequencing Center for Infectious Disease"/>
            <person name="Wu L."/>
            <person name="Ma J."/>
        </authorList>
    </citation>
    <scope>NUCLEOTIDE SEQUENCE [LARGE SCALE GENOMIC DNA]</scope>
    <source>
        <strain evidence="2 3">JCM 4505</strain>
    </source>
</reference>
<organism evidence="2 3">
    <name type="scientific">Streptomyces polychromogenes</name>
    <dbReference type="NCBI Taxonomy" id="67342"/>
    <lineage>
        <taxon>Bacteria</taxon>
        <taxon>Bacillati</taxon>
        <taxon>Actinomycetota</taxon>
        <taxon>Actinomycetes</taxon>
        <taxon>Kitasatosporales</taxon>
        <taxon>Streptomycetaceae</taxon>
        <taxon>Streptomyces</taxon>
    </lineage>
</organism>
<keyword evidence="3" id="KW-1185">Reference proteome</keyword>
<sequence>MTAPPRLPFPPNTPEAPGLRRGWQARSGPAKALDVLQVADYAACGYRTPLWADHAYRYRGPDGWVWVAEPYPECDGSFAWQAEFEADRAKLEAAGYRVRIDQTEARYLPGHTLPIVITQSAA</sequence>
<comment type="caution">
    <text evidence="2">The sequence shown here is derived from an EMBL/GenBank/DDBJ whole genome shotgun (WGS) entry which is preliminary data.</text>
</comment>
<feature type="region of interest" description="Disordered" evidence="1">
    <location>
        <begin position="1"/>
        <end position="23"/>
    </location>
</feature>
<dbReference type="RefSeq" id="WP_344157594.1">
    <property type="nucleotide sequence ID" value="NZ_BAAABV010000015.1"/>
</dbReference>
<evidence type="ECO:0000313" key="3">
    <source>
        <dbReference type="Proteomes" id="UP001501867"/>
    </source>
</evidence>
<name>A0ABN0VC64_9ACTN</name>
<dbReference type="Proteomes" id="UP001501867">
    <property type="component" value="Unassembled WGS sequence"/>
</dbReference>
<evidence type="ECO:0000256" key="1">
    <source>
        <dbReference type="SAM" id="MobiDB-lite"/>
    </source>
</evidence>
<proteinExistence type="predicted"/>
<gene>
    <name evidence="2" type="ORF">GCM10010302_26380</name>
</gene>
<accession>A0ABN0VC64</accession>
<feature type="compositionally biased region" description="Pro residues" evidence="1">
    <location>
        <begin position="1"/>
        <end position="14"/>
    </location>
</feature>